<dbReference type="AlphaFoldDB" id="K1UC68"/>
<dbReference type="EMBL" id="AJWY01001436">
    <property type="protein sequence ID" value="EKC79783.1"/>
    <property type="molecule type" value="Genomic_DNA"/>
</dbReference>
<name>K1UC68_9ZZZZ</name>
<sequence>MCGNATDRKRGKAQCGRGPQLLCPRRHGSGDAPCAAFLGATELTLNERLHIFRDFFKAGEQAAAEFNIHEHAKRGQHFKDWFCPDSMEFAADHFKLDARYGRVLYLQDYASYIKDSFVSELCDLDRDLMLSIAL</sequence>
<organism evidence="1">
    <name type="scientific">human gut metagenome</name>
    <dbReference type="NCBI Taxonomy" id="408170"/>
    <lineage>
        <taxon>unclassified sequences</taxon>
        <taxon>metagenomes</taxon>
        <taxon>organismal metagenomes</taxon>
    </lineage>
</organism>
<accession>K1UC68</accession>
<evidence type="ECO:0000313" key="1">
    <source>
        <dbReference type="EMBL" id="EKC79783.1"/>
    </source>
</evidence>
<comment type="caution">
    <text evidence="1">The sequence shown here is derived from an EMBL/GenBank/DDBJ whole genome shotgun (WGS) entry which is preliminary data.</text>
</comment>
<proteinExistence type="predicted"/>
<protein>
    <submittedName>
        <fullName evidence="1">TrsE-like protein</fullName>
    </submittedName>
</protein>
<gene>
    <name evidence="1" type="ORF">LEA_02076</name>
</gene>
<reference evidence="1" key="1">
    <citation type="journal article" date="2013" name="Environ. Microbiol.">
        <title>Microbiota from the distal guts of lean and obese adolescents exhibit partial functional redundancy besides clear differences in community structure.</title>
        <authorList>
            <person name="Ferrer M."/>
            <person name="Ruiz A."/>
            <person name="Lanza F."/>
            <person name="Haange S.B."/>
            <person name="Oberbach A."/>
            <person name="Till H."/>
            <person name="Bargiela R."/>
            <person name="Campoy C."/>
            <person name="Segura M.T."/>
            <person name="Richter M."/>
            <person name="von Bergen M."/>
            <person name="Seifert J."/>
            <person name="Suarez A."/>
        </authorList>
    </citation>
    <scope>NUCLEOTIDE SEQUENCE</scope>
</reference>